<dbReference type="InterPro" id="IPR011004">
    <property type="entry name" value="Trimer_LpxA-like_sf"/>
</dbReference>
<feature type="region of interest" description="Disordered" evidence="3">
    <location>
        <begin position="217"/>
        <end position="246"/>
    </location>
</feature>
<feature type="compositionally biased region" description="Basic and acidic residues" evidence="3">
    <location>
        <begin position="217"/>
        <end position="227"/>
    </location>
</feature>
<comment type="subcellular location">
    <subcellularLocation>
        <location evidence="2">Mitochondrion membrane</location>
        <topology evidence="2">Peripheral membrane protein</topology>
        <orientation evidence="2">Matrix side</orientation>
    </subcellularLocation>
</comment>
<dbReference type="GO" id="GO:0031966">
    <property type="term" value="C:mitochondrial membrane"/>
    <property type="evidence" value="ECO:0007669"/>
    <property type="project" value="UniProtKB-SubCell"/>
</dbReference>
<dbReference type="InterPro" id="IPR047324">
    <property type="entry name" value="LbH_gamma_CA-like"/>
</dbReference>
<dbReference type="SUPFAM" id="SSF51161">
    <property type="entry name" value="Trimeric LpxA-like enzymes"/>
    <property type="match status" value="1"/>
</dbReference>
<evidence type="ECO:0000256" key="3">
    <source>
        <dbReference type="SAM" id="MobiDB-lite"/>
    </source>
</evidence>
<accession>Q5YBB5</accession>
<dbReference type="InterPro" id="IPR050484">
    <property type="entry name" value="Transf_Hexapept/Carb_Anhydrase"/>
</dbReference>
<reference evidence="4" key="1">
    <citation type="journal article" date="2004" name="Eukaryot. Cell">
        <title>Nucleus-encoded genes for plastid-targeted proteins in Helicosporidium: functional diversity of a cryptic plastid in a parasitic alga.</title>
        <authorList>
            <person name="de Koning A.P."/>
            <person name="Keeling P.J."/>
        </authorList>
    </citation>
    <scope>NUCLEOTIDE SEQUENCE</scope>
</reference>
<name>Q5YBB5_HELSJ</name>
<organism evidence="4">
    <name type="scientific">Helicosporidium sp. subsp. Simulium jonesii</name>
    <name type="common">Green alga</name>
    <dbReference type="NCBI Taxonomy" id="145475"/>
    <lineage>
        <taxon>Eukaryota</taxon>
        <taxon>Viridiplantae</taxon>
        <taxon>Chlorophyta</taxon>
        <taxon>core chlorophytes</taxon>
        <taxon>Trebouxiophyceae</taxon>
        <taxon>Chlorellales</taxon>
        <taxon>Chlorellaceae</taxon>
        <taxon>Helicosporidium</taxon>
    </lineage>
</organism>
<dbReference type="EMBL" id="AY596511">
    <property type="protein sequence ID" value="AAU93943.1"/>
    <property type="molecule type" value="mRNA"/>
</dbReference>
<dbReference type="PANTHER" id="PTHR13061:SF50">
    <property type="entry name" value="GAMMA CARBONIC ANHYDRASE 1, MITOCHONDRIAL"/>
    <property type="match status" value="1"/>
</dbReference>
<comment type="similarity">
    <text evidence="1">Belongs to the gamma-class carbonic anhydrase family.</text>
</comment>
<dbReference type="Gene3D" id="2.160.10.10">
    <property type="entry name" value="Hexapeptide repeat proteins"/>
    <property type="match status" value="1"/>
</dbReference>
<evidence type="ECO:0000313" key="4">
    <source>
        <dbReference type="EMBL" id="AAU93943.1"/>
    </source>
</evidence>
<evidence type="ECO:0000256" key="1">
    <source>
        <dbReference type="ARBA" id="ARBA00023595"/>
    </source>
</evidence>
<dbReference type="AlphaFoldDB" id="Q5YBB5"/>
<feature type="compositionally biased region" description="Basic and acidic residues" evidence="3">
    <location>
        <begin position="236"/>
        <end position="246"/>
    </location>
</feature>
<proteinExistence type="evidence at transcript level"/>
<feature type="non-terminal residue" evidence="4">
    <location>
        <position position="1"/>
    </location>
</feature>
<sequence>LRGLGKAVESIGVMMQGTLAYRETLNKSQTLLTYNAKRPSLAAEVFVAPSASVIGDVKIGASSSVWYGAVVRGDVGSVSIGSHTSVQDNAMVHVAKHNAQNTLRGTSIGSHVTVGHGAVVHAATLEDGCFVGAGATVMDGATVQRGAVLAAGSLLAPGASVPAGEVWAGVPAKKLRGLAPGEQAYLASAAEEYSALAKVHAGECAKGFNAVELDSARRADRRGRDPAYDAQNGVARDPETREVTNA</sequence>
<protein>
    <submittedName>
        <fullName evidence="4">Gamma-carbonic anhydrase</fullName>
    </submittedName>
</protein>
<evidence type="ECO:0000256" key="2">
    <source>
        <dbReference type="ARBA" id="ARBA00034694"/>
    </source>
</evidence>
<dbReference type="PANTHER" id="PTHR13061">
    <property type="entry name" value="DYNACTIN SUBUNIT P25"/>
    <property type="match status" value="1"/>
</dbReference>
<dbReference type="CDD" id="cd04645">
    <property type="entry name" value="LbH_gamma_CA_like"/>
    <property type="match status" value="1"/>
</dbReference>